<proteinExistence type="predicted"/>
<feature type="compositionally biased region" description="Pro residues" evidence="1">
    <location>
        <begin position="32"/>
        <end position="65"/>
    </location>
</feature>
<organism evidence="2 3">
    <name type="scientific">Xylaria flabelliformis</name>
    <dbReference type="NCBI Taxonomy" id="2512241"/>
    <lineage>
        <taxon>Eukaryota</taxon>
        <taxon>Fungi</taxon>
        <taxon>Dikarya</taxon>
        <taxon>Ascomycota</taxon>
        <taxon>Pezizomycotina</taxon>
        <taxon>Sordariomycetes</taxon>
        <taxon>Xylariomycetidae</taxon>
        <taxon>Xylariales</taxon>
        <taxon>Xylariaceae</taxon>
        <taxon>Xylaria</taxon>
    </lineage>
</organism>
<evidence type="ECO:0000313" key="3">
    <source>
        <dbReference type="Proteomes" id="UP000319160"/>
    </source>
</evidence>
<accession>A0A553HJV1</accession>
<dbReference type="AlphaFoldDB" id="A0A553HJV1"/>
<reference evidence="3" key="1">
    <citation type="submission" date="2019-06" db="EMBL/GenBank/DDBJ databases">
        <title>Draft genome sequence of the griseofulvin-producing fungus Xylaria cubensis strain G536.</title>
        <authorList>
            <person name="Mead M.E."/>
            <person name="Raja H.A."/>
            <person name="Steenwyk J.L."/>
            <person name="Knowles S.L."/>
            <person name="Oberlies N.H."/>
            <person name="Rokas A."/>
        </authorList>
    </citation>
    <scope>NUCLEOTIDE SEQUENCE [LARGE SCALE GENOMIC DNA]</scope>
    <source>
        <strain evidence="3">G536</strain>
    </source>
</reference>
<gene>
    <name evidence="2" type="ORF">FHL15_010856</name>
</gene>
<dbReference type="Proteomes" id="UP000319160">
    <property type="component" value="Unassembled WGS sequence"/>
</dbReference>
<name>A0A553HJV1_9PEZI</name>
<feature type="compositionally biased region" description="Low complexity" evidence="1">
    <location>
        <begin position="81"/>
        <end position="96"/>
    </location>
</feature>
<protein>
    <submittedName>
        <fullName evidence="2">Uncharacterized protein</fullName>
    </submittedName>
</protein>
<feature type="compositionally biased region" description="Gly residues" evidence="1">
    <location>
        <begin position="97"/>
        <end position="106"/>
    </location>
</feature>
<feature type="region of interest" description="Disordered" evidence="1">
    <location>
        <begin position="30"/>
        <end position="106"/>
    </location>
</feature>
<evidence type="ECO:0000313" key="2">
    <source>
        <dbReference type="EMBL" id="TRX88231.1"/>
    </source>
</evidence>
<dbReference type="OrthoDB" id="4867494at2759"/>
<keyword evidence="3" id="KW-1185">Reference proteome</keyword>
<evidence type="ECO:0000256" key="1">
    <source>
        <dbReference type="SAM" id="MobiDB-lite"/>
    </source>
</evidence>
<dbReference type="EMBL" id="VFLP01000094">
    <property type="protein sequence ID" value="TRX88231.1"/>
    <property type="molecule type" value="Genomic_DNA"/>
</dbReference>
<comment type="caution">
    <text evidence="2">The sequence shown here is derived from an EMBL/GenBank/DDBJ whole genome shotgun (WGS) entry which is preliminary data.</text>
</comment>
<sequence>MQIYYFVQVALITGAIAVRREPRQVIVTVTAPPTPIGGPSAPSPIPLSAPPVPWEQPSTPVPVPAPAATSSGNLSQPPLHPTTASIPPAATPAPASGGSGSGSAGGGAKCGKGYTYCGYMLASSNHNFAQIDIDKSYCSGLPELCAGGKHKTNVEQAVFVCMNDQPSNIQLLCACSGTCLNNATTNYIAHCDEPCVNP</sequence>